<gene>
    <name evidence="3" type="ORF">NC653_025366</name>
</gene>
<dbReference type="InterPro" id="IPR038499">
    <property type="entry name" value="BRO1_sf"/>
</dbReference>
<feature type="domain" description="BRO1" evidence="2">
    <location>
        <begin position="110"/>
        <end position="555"/>
    </location>
</feature>
<dbReference type="PROSITE" id="PS51180">
    <property type="entry name" value="BRO1"/>
    <property type="match status" value="1"/>
</dbReference>
<reference evidence="3" key="1">
    <citation type="journal article" date="2023" name="Mol. Ecol. Resour.">
        <title>Chromosome-level genome assembly of a triploid poplar Populus alba 'Berolinensis'.</title>
        <authorList>
            <person name="Chen S."/>
            <person name="Yu Y."/>
            <person name="Wang X."/>
            <person name="Wang S."/>
            <person name="Zhang T."/>
            <person name="Zhou Y."/>
            <person name="He R."/>
            <person name="Meng N."/>
            <person name="Wang Y."/>
            <person name="Liu W."/>
            <person name="Liu Z."/>
            <person name="Liu J."/>
            <person name="Guo Q."/>
            <person name="Huang H."/>
            <person name="Sederoff R.R."/>
            <person name="Wang G."/>
            <person name="Qu G."/>
            <person name="Chen S."/>
        </authorList>
    </citation>
    <scope>NUCLEOTIDE SEQUENCE</scope>
    <source>
        <strain evidence="3">SC-2020</strain>
    </source>
</reference>
<dbReference type="InterPro" id="IPR038898">
    <property type="entry name" value="BROX"/>
</dbReference>
<comment type="caution">
    <text evidence="3">The sequence shown here is derived from an EMBL/GenBank/DDBJ whole genome shotgun (WGS) entry which is preliminary data.</text>
</comment>
<dbReference type="EMBL" id="JAQIZT010000010">
    <property type="protein sequence ID" value="KAJ6982232.1"/>
    <property type="molecule type" value="Genomic_DNA"/>
</dbReference>
<dbReference type="SMART" id="SM01041">
    <property type="entry name" value="BRO1"/>
    <property type="match status" value="1"/>
</dbReference>
<proteinExistence type="inferred from homology"/>
<protein>
    <recommendedName>
        <fullName evidence="2">BRO1 domain-containing protein</fullName>
    </recommendedName>
</protein>
<evidence type="ECO:0000259" key="2">
    <source>
        <dbReference type="PROSITE" id="PS51180"/>
    </source>
</evidence>
<evidence type="ECO:0000256" key="1">
    <source>
        <dbReference type="ARBA" id="ARBA00008901"/>
    </source>
</evidence>
<evidence type="ECO:0000313" key="3">
    <source>
        <dbReference type="EMBL" id="KAJ6982232.1"/>
    </source>
</evidence>
<dbReference type="PANTHER" id="PTHR23032">
    <property type="entry name" value="BRO1 DOMAIN-CONTAINING PROTEIN BROX"/>
    <property type="match status" value="1"/>
</dbReference>
<evidence type="ECO:0000313" key="4">
    <source>
        <dbReference type="Proteomes" id="UP001164929"/>
    </source>
</evidence>
<accession>A0AAD6MDF6</accession>
<dbReference type="PANTHER" id="PTHR23032:SF20">
    <property type="entry name" value="ENDOSOMAL TARGETING BRO1-LIKE DOMAIN-CONTAINING PROTEIN"/>
    <property type="match status" value="1"/>
</dbReference>
<dbReference type="Proteomes" id="UP001164929">
    <property type="component" value="Chromosome 10"/>
</dbReference>
<dbReference type="AlphaFoldDB" id="A0AAD6MDF6"/>
<keyword evidence="4" id="KW-1185">Reference proteome</keyword>
<dbReference type="InterPro" id="IPR004328">
    <property type="entry name" value="BRO1_dom"/>
</dbReference>
<organism evidence="3 4">
    <name type="scientific">Populus alba x Populus x berolinensis</name>
    <dbReference type="NCBI Taxonomy" id="444605"/>
    <lineage>
        <taxon>Eukaryota</taxon>
        <taxon>Viridiplantae</taxon>
        <taxon>Streptophyta</taxon>
        <taxon>Embryophyta</taxon>
        <taxon>Tracheophyta</taxon>
        <taxon>Spermatophyta</taxon>
        <taxon>Magnoliopsida</taxon>
        <taxon>eudicotyledons</taxon>
        <taxon>Gunneridae</taxon>
        <taxon>Pentapetalae</taxon>
        <taxon>rosids</taxon>
        <taxon>fabids</taxon>
        <taxon>Malpighiales</taxon>
        <taxon>Salicaceae</taxon>
        <taxon>Saliceae</taxon>
        <taxon>Populus</taxon>
    </lineage>
</organism>
<comment type="similarity">
    <text evidence="1">Belongs to the BROX family.</text>
</comment>
<dbReference type="Pfam" id="PF03097">
    <property type="entry name" value="BRO1"/>
    <property type="match status" value="1"/>
</dbReference>
<dbReference type="Gene3D" id="1.25.40.280">
    <property type="entry name" value="alix/aip1 like domains"/>
    <property type="match status" value="1"/>
</dbReference>
<dbReference type="CDD" id="cd09247">
    <property type="entry name" value="BRO1_Alix_like_2"/>
    <property type="match status" value="1"/>
</dbReference>
<name>A0AAD6MDF6_9ROSI</name>
<sequence length="671" mass="75459">MMLQYRDLAKLKTKKIVFEDVIAARDSATLEHLKELSSKRRVIEESINQTSYITEAIAREISGGLTSRCEQERLRLEHYLPLLENFISHADLISSNSQMVQWTSQLKIRWSSATSSSSFFDLRGPKFFQIDNLRFELAMIHFLYGATLRERASEFLSTDLKQSAFIFREAAGVFHYLAHEVIPSLQSPISAERPSEASSALSAAMSFICLAEAQAVYTRRAEEKGNTGFGVLAKLHYGVVELLSEATSAIHSGTGEGNTISSRFLEFISSCKALHELRSKKHLAEGLRNDGQVGVSVGVLCDALISSKKKTPGEDSWKAVFKNEIEIVANTLRKFEYENEFVWREKIPHGDELPSPQEIHCIVPLRLVFFFVDAKVNKLLDVLTFSEYKARRGFYYYLFGKGSMPKVVELFEQRRTARPLSPFKLFSPTRPEKIIQVTPSLKKRAQLGPLPLPLPLPLLCSCSVTWRHLHIQTQTNLRFFQVTYLEPGQSFEMKAKNGSKVGVKAPAGPVLGPPWQHHEKGLEIPHQFSTRSINTLLNCFQDKDSKGLVKQLPPQFTLVSGLEDAVQLAKLLKARFIAPMTNGDLDSKGFLATIIQDGTAVHRWVIGIFQGPIIAPLRHINQEMTLLVLRNCKSHVALGFTEETLSARDHPHRLPACTVYILQVITPSPMD</sequence>